<dbReference type="PROSITE" id="PS51257">
    <property type="entry name" value="PROKAR_LIPOPROTEIN"/>
    <property type="match status" value="1"/>
</dbReference>
<evidence type="ECO:0000259" key="3">
    <source>
        <dbReference type="Pfam" id="PF13387"/>
    </source>
</evidence>
<proteinExistence type="predicted"/>
<keyword evidence="1" id="KW-0472">Membrane</keyword>
<dbReference type="Pfam" id="PF25221">
    <property type="entry name" value="5TMH_Lnb"/>
    <property type="match status" value="1"/>
</dbReference>
<dbReference type="InterPro" id="IPR025178">
    <property type="entry name" value="Lnb_N"/>
</dbReference>
<name>A0ABP7MZZ4_9GAMM</name>
<dbReference type="EMBL" id="BAAAZU010000031">
    <property type="protein sequence ID" value="GAA3932450.1"/>
    <property type="molecule type" value="Genomic_DNA"/>
</dbReference>
<feature type="transmembrane region" description="Helical" evidence="1">
    <location>
        <begin position="318"/>
        <end position="336"/>
    </location>
</feature>
<protein>
    <submittedName>
        <fullName evidence="5">DUF4105 domain-containing protein</fullName>
    </submittedName>
</protein>
<reference evidence="6" key="1">
    <citation type="journal article" date="2019" name="Int. J. Syst. Evol. Microbiol.">
        <title>The Global Catalogue of Microorganisms (GCM) 10K type strain sequencing project: providing services to taxonomists for standard genome sequencing and annotation.</title>
        <authorList>
            <consortium name="The Broad Institute Genomics Platform"/>
            <consortium name="The Broad Institute Genome Sequencing Center for Infectious Disease"/>
            <person name="Wu L."/>
            <person name="Ma J."/>
        </authorList>
    </citation>
    <scope>NUCLEOTIDE SEQUENCE [LARGE SCALE GENOMIC DNA]</scope>
    <source>
        <strain evidence="6">JCM 16916</strain>
    </source>
</reference>
<gene>
    <name evidence="5" type="ORF">GCM10022229_27560</name>
</gene>
<organism evidence="5 6">
    <name type="scientific">Luteimonas lutimaris</name>
    <dbReference type="NCBI Taxonomy" id="698645"/>
    <lineage>
        <taxon>Bacteria</taxon>
        <taxon>Pseudomonadati</taxon>
        <taxon>Pseudomonadota</taxon>
        <taxon>Gammaproteobacteria</taxon>
        <taxon>Lysobacterales</taxon>
        <taxon>Lysobacteraceae</taxon>
        <taxon>Luteimonas</taxon>
    </lineage>
</organism>
<feature type="domain" description="Lnb-like transmembrane" evidence="4">
    <location>
        <begin position="266"/>
        <end position="379"/>
    </location>
</feature>
<feature type="transmembrane region" description="Helical" evidence="1">
    <location>
        <begin position="373"/>
        <end position="390"/>
    </location>
</feature>
<dbReference type="InterPro" id="IPR057436">
    <property type="entry name" value="5TMH_Lnb"/>
</dbReference>
<comment type="caution">
    <text evidence="5">The sequence shown here is derived from an EMBL/GenBank/DDBJ whole genome shotgun (WGS) entry which is preliminary data.</text>
</comment>
<feature type="transmembrane region" description="Helical" evidence="1">
    <location>
        <begin position="282"/>
        <end position="306"/>
    </location>
</feature>
<feature type="signal peptide" evidence="2">
    <location>
        <begin position="1"/>
        <end position="23"/>
    </location>
</feature>
<feature type="domain" description="Lnb N-terminal periplasmic" evidence="3">
    <location>
        <begin position="28"/>
        <end position="161"/>
    </location>
</feature>
<keyword evidence="1" id="KW-0812">Transmembrane</keyword>
<evidence type="ECO:0000256" key="2">
    <source>
        <dbReference type="SAM" id="SignalP"/>
    </source>
</evidence>
<feature type="transmembrane region" description="Helical" evidence="1">
    <location>
        <begin position="257"/>
        <end position="275"/>
    </location>
</feature>
<keyword evidence="6" id="KW-1185">Reference proteome</keyword>
<evidence type="ECO:0000256" key="1">
    <source>
        <dbReference type="SAM" id="Phobius"/>
    </source>
</evidence>
<accession>A0ABP7MZZ4</accession>
<evidence type="ECO:0000313" key="5">
    <source>
        <dbReference type="EMBL" id="GAA3932450.1"/>
    </source>
</evidence>
<evidence type="ECO:0000313" key="6">
    <source>
        <dbReference type="Proteomes" id="UP001501727"/>
    </source>
</evidence>
<feature type="chain" id="PRO_5045942540" evidence="2">
    <location>
        <begin position="24"/>
        <end position="393"/>
    </location>
</feature>
<keyword evidence="2" id="KW-0732">Signal</keyword>
<evidence type="ECO:0000259" key="4">
    <source>
        <dbReference type="Pfam" id="PF25221"/>
    </source>
</evidence>
<keyword evidence="1" id="KW-1133">Transmembrane helix</keyword>
<feature type="transmembrane region" description="Helical" evidence="1">
    <location>
        <begin position="348"/>
        <end position="367"/>
    </location>
</feature>
<dbReference type="Pfam" id="PF13387">
    <property type="entry name" value="Lnb_N"/>
    <property type="match status" value="1"/>
</dbReference>
<sequence length="393" mass="43251">MRRGIRLLLVLALWLLACQAALAQAAGDAPRIGVATMQPGTVFFERFGHDALVVVDPATGAATSYNFGFFDPDEPGFIANFVFGRMRYRLQALPFADDMAYYRDVGRGVSIQWLNLSDAQARHLAAALAENARPENARYGYEYFTDNCATRVRDAIDDALGGALHREVGGRSRGSTYRSESVRLASPAPWMWLGFDIGLGPAADRPLSVWQESFVPMRLADALREATGSNGQPLVLAEEQILPHRIAPEPAEAPRPWWPWALAGFAVAIATLLAAPRAPRVVAAAALPFWGLCTGLGALMLFIWIFTAHRFGWSNHNLLLFNPLCLLLLPGGWRTARGRAAGPWFDRWLLVVAACTVVALFLLWLPVAPQRNAPWIALLLPIHAGLWLALRRR</sequence>
<dbReference type="Proteomes" id="UP001501727">
    <property type="component" value="Unassembled WGS sequence"/>
</dbReference>